<dbReference type="PANTHER" id="PTHR30154">
    <property type="entry name" value="LEUCINE-RESPONSIVE REGULATORY PROTEIN"/>
    <property type="match status" value="1"/>
</dbReference>
<evidence type="ECO:0000256" key="3">
    <source>
        <dbReference type="ARBA" id="ARBA00023163"/>
    </source>
</evidence>
<dbReference type="PROSITE" id="PS00519">
    <property type="entry name" value="HTH_ASNC_1"/>
    <property type="match status" value="1"/>
</dbReference>
<gene>
    <name evidence="6" type="ORF">NFI88_15840</name>
</gene>
<dbReference type="SUPFAM" id="SSF46785">
    <property type="entry name" value="Winged helix' DNA-binding domain"/>
    <property type="match status" value="1"/>
</dbReference>
<dbReference type="InterPro" id="IPR019888">
    <property type="entry name" value="Tscrpt_reg_AsnC-like"/>
</dbReference>
<proteinExistence type="predicted"/>
<accession>A0ABT1W136</accession>
<organism evidence="6 7">
    <name type="scientific">Rhizosaccharibacter radicis</name>
    <dbReference type="NCBI Taxonomy" id="2782605"/>
    <lineage>
        <taxon>Bacteria</taxon>
        <taxon>Pseudomonadati</taxon>
        <taxon>Pseudomonadota</taxon>
        <taxon>Alphaproteobacteria</taxon>
        <taxon>Acetobacterales</taxon>
        <taxon>Acetobacteraceae</taxon>
        <taxon>Rhizosaccharibacter</taxon>
    </lineage>
</organism>
<sequence>MPVLVPCMAGGSVGADTGAGATQSPRPRANLRPMERDGIDGRLIEMLGANARLPAAELGRRLGLSRTTVQSRIERLERDGAILGYTVRLPAPSPAGVSAHVLVTLAPKKTASVEAMLRRMPQVRELHAVSGNVDLVAYVRGRDTDEIDQVIDRIGALDGVVRTNSMIVLSTRISR</sequence>
<keyword evidence="3" id="KW-0804">Transcription</keyword>
<dbReference type="InterPro" id="IPR000485">
    <property type="entry name" value="AsnC-type_HTH_dom"/>
</dbReference>
<keyword evidence="7" id="KW-1185">Reference proteome</keyword>
<evidence type="ECO:0000256" key="1">
    <source>
        <dbReference type="ARBA" id="ARBA00023015"/>
    </source>
</evidence>
<dbReference type="InterPro" id="IPR036388">
    <property type="entry name" value="WH-like_DNA-bd_sf"/>
</dbReference>
<dbReference type="InterPro" id="IPR019887">
    <property type="entry name" value="Tscrpt_reg_AsnC/Lrp_C"/>
</dbReference>
<dbReference type="EMBL" id="JAMZEJ010000010">
    <property type="protein sequence ID" value="MCQ8242305.1"/>
    <property type="molecule type" value="Genomic_DNA"/>
</dbReference>
<evidence type="ECO:0000256" key="4">
    <source>
        <dbReference type="SAM" id="MobiDB-lite"/>
    </source>
</evidence>
<dbReference type="PROSITE" id="PS50956">
    <property type="entry name" value="HTH_ASNC_2"/>
    <property type="match status" value="1"/>
</dbReference>
<keyword evidence="2" id="KW-0238">DNA-binding</keyword>
<dbReference type="Gene3D" id="1.10.10.10">
    <property type="entry name" value="Winged helix-like DNA-binding domain superfamily/Winged helix DNA-binding domain"/>
    <property type="match status" value="1"/>
</dbReference>
<dbReference type="PRINTS" id="PR00033">
    <property type="entry name" value="HTHASNC"/>
</dbReference>
<evidence type="ECO:0000313" key="6">
    <source>
        <dbReference type="EMBL" id="MCQ8242305.1"/>
    </source>
</evidence>
<feature type="domain" description="HTH asnC-type" evidence="5">
    <location>
        <begin position="37"/>
        <end position="89"/>
    </location>
</feature>
<dbReference type="SMART" id="SM00344">
    <property type="entry name" value="HTH_ASNC"/>
    <property type="match status" value="1"/>
</dbReference>
<dbReference type="Pfam" id="PF01037">
    <property type="entry name" value="AsnC_trans_reg"/>
    <property type="match status" value="1"/>
</dbReference>
<protein>
    <submittedName>
        <fullName evidence="6">Lrp/AsnC family transcriptional regulator</fullName>
    </submittedName>
</protein>
<dbReference type="SUPFAM" id="SSF54909">
    <property type="entry name" value="Dimeric alpha+beta barrel"/>
    <property type="match status" value="1"/>
</dbReference>
<feature type="region of interest" description="Disordered" evidence="4">
    <location>
        <begin position="14"/>
        <end position="33"/>
    </location>
</feature>
<comment type="caution">
    <text evidence="6">The sequence shown here is derived from an EMBL/GenBank/DDBJ whole genome shotgun (WGS) entry which is preliminary data.</text>
</comment>
<keyword evidence="1" id="KW-0805">Transcription regulation</keyword>
<dbReference type="InterPro" id="IPR036390">
    <property type="entry name" value="WH_DNA-bd_sf"/>
</dbReference>
<name>A0ABT1W136_9PROT</name>
<evidence type="ECO:0000259" key="5">
    <source>
        <dbReference type="PROSITE" id="PS50956"/>
    </source>
</evidence>
<dbReference type="InterPro" id="IPR019885">
    <property type="entry name" value="Tscrpt_reg_HTH_AsnC-type_CS"/>
</dbReference>
<reference evidence="6 7" key="1">
    <citation type="submission" date="2022-06" db="EMBL/GenBank/DDBJ databases">
        <title>Rhizosaccharibacter gen. nov. sp. nov. KSS12, endophytic bacteria isolated from sugarcane.</title>
        <authorList>
            <person name="Pitiwittayakul N."/>
        </authorList>
    </citation>
    <scope>NUCLEOTIDE SEQUENCE [LARGE SCALE GENOMIC DNA]</scope>
    <source>
        <strain evidence="6 7">KSS12</strain>
    </source>
</reference>
<dbReference type="InterPro" id="IPR011008">
    <property type="entry name" value="Dimeric_a/b-barrel"/>
</dbReference>
<dbReference type="Proteomes" id="UP001524547">
    <property type="component" value="Unassembled WGS sequence"/>
</dbReference>
<evidence type="ECO:0000313" key="7">
    <source>
        <dbReference type="Proteomes" id="UP001524547"/>
    </source>
</evidence>
<dbReference type="Gene3D" id="3.30.70.920">
    <property type="match status" value="1"/>
</dbReference>
<dbReference type="RefSeq" id="WP_422921056.1">
    <property type="nucleotide sequence ID" value="NZ_JAMZEJ010000010.1"/>
</dbReference>
<dbReference type="PANTHER" id="PTHR30154:SF53">
    <property type="entry name" value="HTH-TYPE TRANSCRIPTIONAL REGULATOR LRPC"/>
    <property type="match status" value="1"/>
</dbReference>
<dbReference type="Pfam" id="PF13404">
    <property type="entry name" value="HTH_AsnC-type"/>
    <property type="match status" value="1"/>
</dbReference>
<evidence type="ECO:0000256" key="2">
    <source>
        <dbReference type="ARBA" id="ARBA00023125"/>
    </source>
</evidence>